<reference evidence="3" key="1">
    <citation type="submission" date="2022-11" db="UniProtKB">
        <authorList>
            <consortium name="WormBaseParasite"/>
        </authorList>
    </citation>
    <scope>IDENTIFICATION</scope>
</reference>
<keyword evidence="1" id="KW-1133">Transmembrane helix</keyword>
<name>A0A914CIC0_9BILA</name>
<sequence length="81" mass="9447">MISVTYFFVDFLDSANTRDTTSKYQVNWFFIQVLSIFYEVYTLITIWRVFNYVCDVLMDAELRQKGIIVTLPTASPVGTMV</sequence>
<evidence type="ECO:0000313" key="2">
    <source>
        <dbReference type="Proteomes" id="UP000887540"/>
    </source>
</evidence>
<dbReference type="AlphaFoldDB" id="A0A914CIC0"/>
<evidence type="ECO:0000313" key="3">
    <source>
        <dbReference type="WBParaSite" id="ACRNAN_scaffold10816.g19451.t1"/>
    </source>
</evidence>
<keyword evidence="1" id="KW-0472">Membrane</keyword>
<dbReference type="Proteomes" id="UP000887540">
    <property type="component" value="Unplaced"/>
</dbReference>
<keyword evidence="2" id="KW-1185">Reference proteome</keyword>
<organism evidence="2 3">
    <name type="scientific">Acrobeloides nanus</name>
    <dbReference type="NCBI Taxonomy" id="290746"/>
    <lineage>
        <taxon>Eukaryota</taxon>
        <taxon>Metazoa</taxon>
        <taxon>Ecdysozoa</taxon>
        <taxon>Nematoda</taxon>
        <taxon>Chromadorea</taxon>
        <taxon>Rhabditida</taxon>
        <taxon>Tylenchina</taxon>
        <taxon>Cephalobomorpha</taxon>
        <taxon>Cephaloboidea</taxon>
        <taxon>Cephalobidae</taxon>
        <taxon>Acrobeloides</taxon>
    </lineage>
</organism>
<dbReference type="WBParaSite" id="ACRNAN_scaffold10816.g19451.t1">
    <property type="protein sequence ID" value="ACRNAN_scaffold10816.g19451.t1"/>
    <property type="gene ID" value="ACRNAN_scaffold10816.g19451"/>
</dbReference>
<protein>
    <submittedName>
        <fullName evidence="3">Bestrophin homolog</fullName>
    </submittedName>
</protein>
<evidence type="ECO:0000256" key="1">
    <source>
        <dbReference type="SAM" id="Phobius"/>
    </source>
</evidence>
<accession>A0A914CIC0</accession>
<feature type="transmembrane region" description="Helical" evidence="1">
    <location>
        <begin position="28"/>
        <end position="50"/>
    </location>
</feature>
<proteinExistence type="predicted"/>
<keyword evidence="1" id="KW-0812">Transmembrane</keyword>